<comment type="caution">
    <text evidence="3">The sequence shown here is derived from an EMBL/GenBank/DDBJ whole genome shotgun (WGS) entry which is preliminary data.</text>
</comment>
<evidence type="ECO:0000313" key="5">
    <source>
        <dbReference type="Proteomes" id="UP000631312"/>
    </source>
</evidence>
<dbReference type="AlphaFoldDB" id="A0A7W7MK81"/>
<reference evidence="2 5" key="2">
    <citation type="submission" date="2021-01" db="EMBL/GenBank/DDBJ databases">
        <title>Whole genome shotgun sequence of Actinoplanes lobatus NBRC 12513.</title>
        <authorList>
            <person name="Komaki H."/>
            <person name="Tamura T."/>
        </authorList>
    </citation>
    <scope>NUCLEOTIDE SEQUENCE [LARGE SCALE GENOMIC DNA]</scope>
    <source>
        <strain evidence="2 5">NBRC 12513</strain>
    </source>
</reference>
<accession>A0A7W7MK81</accession>
<dbReference type="Pfam" id="PF14206">
    <property type="entry name" value="Cys_rich_CPCC"/>
    <property type="match status" value="1"/>
</dbReference>
<reference evidence="3 4" key="1">
    <citation type="submission" date="2020-08" db="EMBL/GenBank/DDBJ databases">
        <title>Sequencing the genomes of 1000 actinobacteria strains.</title>
        <authorList>
            <person name="Klenk H.-P."/>
        </authorList>
    </citation>
    <scope>NUCLEOTIDE SEQUENCE [LARGE SCALE GENOMIC DNA]</scope>
    <source>
        <strain evidence="3 4">DSM 43150</strain>
    </source>
</reference>
<evidence type="ECO:0000313" key="4">
    <source>
        <dbReference type="Proteomes" id="UP000590511"/>
    </source>
</evidence>
<sequence>MEAQDLERAVRTMGEVLEPLVDLDWSVTAGTLDRTCRETLAHIGHDLLAYAAQVAGRVQDAYLPLDLVIRDDASVPEVLAVVEACGGLLVAALRAAGPDTRAWHSGPCDVSGFAALGVAEVVLHTYDITQGLNVSWWIPAKFSTRVLARLAPDATVQQRQETGKRQHSTQVLLRHTGRLGDAGPRRWHITPDEQYAATEDAGAGGAPYTCPCCGHATLSERGNFEICDECWWEDDGQDNHDSAVVRGGPNGGLSLDQARVEYVRKGRGRALKPHFPPNEPR</sequence>
<name>A0A7W7MK81_9ACTN</name>
<keyword evidence="5" id="KW-1185">Reference proteome</keyword>
<dbReference type="EMBL" id="JACHNC010000001">
    <property type="protein sequence ID" value="MBB4753106.1"/>
    <property type="molecule type" value="Genomic_DNA"/>
</dbReference>
<evidence type="ECO:0000313" key="3">
    <source>
        <dbReference type="EMBL" id="MBB4753106.1"/>
    </source>
</evidence>
<proteinExistence type="predicted"/>
<dbReference type="Proteomes" id="UP000631312">
    <property type="component" value="Unassembled WGS sequence"/>
</dbReference>
<dbReference type="InterPro" id="IPR034660">
    <property type="entry name" value="DinB/YfiT-like"/>
</dbReference>
<organism evidence="3 4">
    <name type="scientific">Actinoplanes lobatus</name>
    <dbReference type="NCBI Taxonomy" id="113568"/>
    <lineage>
        <taxon>Bacteria</taxon>
        <taxon>Bacillati</taxon>
        <taxon>Actinomycetota</taxon>
        <taxon>Actinomycetes</taxon>
        <taxon>Micromonosporales</taxon>
        <taxon>Micromonosporaceae</taxon>
        <taxon>Actinoplanes</taxon>
    </lineage>
</organism>
<evidence type="ECO:0000313" key="2">
    <source>
        <dbReference type="EMBL" id="GIE43034.1"/>
    </source>
</evidence>
<gene>
    <name evidence="2" type="ORF">Alo02nite_59320</name>
    <name evidence="3" type="ORF">BJ964_007267</name>
</gene>
<dbReference type="InterPro" id="IPR025983">
    <property type="entry name" value="Cys_rich_CPCC"/>
</dbReference>
<feature type="domain" description="Cysteine-rich CPCC" evidence="1">
    <location>
        <begin position="208"/>
        <end position="266"/>
    </location>
</feature>
<evidence type="ECO:0000259" key="1">
    <source>
        <dbReference type="Pfam" id="PF14206"/>
    </source>
</evidence>
<dbReference type="EMBL" id="BOMP01000099">
    <property type="protein sequence ID" value="GIE43034.1"/>
    <property type="molecule type" value="Genomic_DNA"/>
</dbReference>
<dbReference type="Proteomes" id="UP000590511">
    <property type="component" value="Unassembled WGS sequence"/>
</dbReference>
<dbReference type="SUPFAM" id="SSF109854">
    <property type="entry name" value="DinB/YfiT-like putative metalloenzymes"/>
    <property type="match status" value="1"/>
</dbReference>
<dbReference type="RefSeq" id="WP_203832686.1">
    <property type="nucleotide sequence ID" value="NZ_BOMP01000099.1"/>
</dbReference>
<protein>
    <recommendedName>
        <fullName evidence="1">Cysteine-rich CPCC domain-containing protein</fullName>
    </recommendedName>
</protein>